<feature type="domain" description="DUF6094" evidence="2">
    <location>
        <begin position="17"/>
        <end position="202"/>
    </location>
</feature>
<feature type="region of interest" description="Disordered" evidence="1">
    <location>
        <begin position="329"/>
        <end position="356"/>
    </location>
</feature>
<evidence type="ECO:0000259" key="2">
    <source>
        <dbReference type="Pfam" id="PF19587"/>
    </source>
</evidence>
<name>F9ZRZ1_ACICS</name>
<dbReference type="Pfam" id="PF19587">
    <property type="entry name" value="DUF6094"/>
    <property type="match status" value="1"/>
</dbReference>
<keyword evidence="4" id="KW-1185">Reference proteome</keyword>
<dbReference type="STRING" id="990288.Atc_2128"/>
<dbReference type="HOGENOM" id="CLU_041519_0_0_6"/>
<dbReference type="Gene3D" id="3.40.50.150">
    <property type="entry name" value="Vaccinia Virus protein VP39"/>
    <property type="match status" value="1"/>
</dbReference>
<feature type="compositionally biased region" description="Basic and acidic residues" evidence="1">
    <location>
        <begin position="329"/>
        <end position="340"/>
    </location>
</feature>
<reference evidence="3 4" key="1">
    <citation type="journal article" date="2011" name="J. Genet. Genomics">
        <title>Unraveling the Acidithiobacillus caldus complete genome and its central metabolisms for carbon assimilation.</title>
        <authorList>
            <person name="You X.Y."/>
            <person name="Guo X."/>
            <person name="Zheng H.J."/>
            <person name="Zhang M.J."/>
            <person name="Liu L.J."/>
            <person name="Zhu Y.Q."/>
            <person name="Zhu B."/>
            <person name="Wang S.Y."/>
            <person name="Zhao G.P."/>
            <person name="Poetsch A."/>
            <person name="Jiang C.Y."/>
            <person name="Liu S.J."/>
        </authorList>
    </citation>
    <scope>NUCLEOTIDE SEQUENCE [LARGE SCALE GENOMIC DNA]</scope>
    <source>
        <strain evidence="3 4">SM-1</strain>
    </source>
</reference>
<dbReference type="OrthoDB" id="1843260at2"/>
<dbReference type="EMBL" id="CP002573">
    <property type="protein sequence ID" value="AEK58776.1"/>
    <property type="molecule type" value="Genomic_DNA"/>
</dbReference>
<dbReference type="PRINTS" id="PR00507">
    <property type="entry name" value="N12N6MTFRASE"/>
</dbReference>
<protein>
    <recommendedName>
        <fullName evidence="2">DUF6094 domain-containing protein</fullName>
    </recommendedName>
</protein>
<dbReference type="InterPro" id="IPR046076">
    <property type="entry name" value="DUF6094"/>
</dbReference>
<dbReference type="GeneID" id="92932043"/>
<dbReference type="AlphaFoldDB" id="F9ZRZ1"/>
<dbReference type="RefSeq" id="WP_014003275.1">
    <property type="nucleotide sequence ID" value="NC_015850.1"/>
</dbReference>
<sequence>MFGSLSAGARQDHNKRARGYYRTDDQTTQGICHVLGLRAHTQHITLFDPCCGEGIVLSDLQNYLTTCTDDQISINSYGMEIDGQRYLASCEKLTQVLHGDALYGIASSAWASLLFFNPPYGYTKRGIKNVRLEQLFWEQHANRLMPGGVLCAILPVYLFYRDAPIMADWLARYLEPGQTRIYRARTDQFQQIVILGYRRISKDGLVREPDPALRILLDPDATYPDLPSDYLDTPLYEIPEGRNPEVFRIHALSKETVQHMLEGKSAKAFFQEFKMFLVTEHATQQKLRSVGPLREGHIPALLASGGLDGIVADNNNQYLVRGTVKTVLDTREPAKEKNPDTEENGDSGSKNHKVTITTRRHETRIMAWDMDTYELLEVV</sequence>
<dbReference type="KEGG" id="acu:Atc_2128"/>
<dbReference type="InterPro" id="IPR029063">
    <property type="entry name" value="SAM-dependent_MTases_sf"/>
</dbReference>
<dbReference type="SUPFAM" id="SSF53335">
    <property type="entry name" value="S-adenosyl-L-methionine-dependent methyltransferases"/>
    <property type="match status" value="1"/>
</dbReference>
<evidence type="ECO:0000313" key="4">
    <source>
        <dbReference type="Proteomes" id="UP000006135"/>
    </source>
</evidence>
<proteinExistence type="predicted"/>
<gene>
    <name evidence="3" type="ordered locus">Atc_2128</name>
</gene>
<organism evidence="3 4">
    <name type="scientific">Acidithiobacillus caldus (strain SM-1)</name>
    <dbReference type="NCBI Taxonomy" id="990288"/>
    <lineage>
        <taxon>Bacteria</taxon>
        <taxon>Pseudomonadati</taxon>
        <taxon>Pseudomonadota</taxon>
        <taxon>Acidithiobacillia</taxon>
        <taxon>Acidithiobacillales</taxon>
        <taxon>Acidithiobacillaceae</taxon>
        <taxon>Acidithiobacillus</taxon>
    </lineage>
</organism>
<dbReference type="Proteomes" id="UP000006135">
    <property type="component" value="Chromosome"/>
</dbReference>
<evidence type="ECO:0000256" key="1">
    <source>
        <dbReference type="SAM" id="MobiDB-lite"/>
    </source>
</evidence>
<evidence type="ECO:0000313" key="3">
    <source>
        <dbReference type="EMBL" id="AEK58776.1"/>
    </source>
</evidence>
<accession>F9ZRZ1</accession>